<dbReference type="PANTHER" id="PTHR38454">
    <property type="entry name" value="INTEGRAL MEMBRANE PROTEIN-RELATED"/>
    <property type="match status" value="1"/>
</dbReference>
<gene>
    <name evidence="2" type="ORF">JOC28_000174</name>
</gene>
<accession>A0ABS2PPT1</accession>
<feature type="transmembrane region" description="Helical" evidence="1">
    <location>
        <begin position="359"/>
        <end position="379"/>
    </location>
</feature>
<dbReference type="Pfam" id="PF09586">
    <property type="entry name" value="YfhO"/>
    <property type="match status" value="1"/>
</dbReference>
<feature type="transmembrane region" description="Helical" evidence="1">
    <location>
        <begin position="236"/>
        <end position="254"/>
    </location>
</feature>
<feature type="transmembrane region" description="Helical" evidence="1">
    <location>
        <begin position="69"/>
        <end position="89"/>
    </location>
</feature>
<feature type="transmembrane region" description="Helical" evidence="1">
    <location>
        <begin position="386"/>
        <end position="403"/>
    </location>
</feature>
<feature type="transmembrane region" description="Helical" evidence="1">
    <location>
        <begin position="12"/>
        <end position="31"/>
    </location>
</feature>
<evidence type="ECO:0000313" key="3">
    <source>
        <dbReference type="Proteomes" id="UP000697472"/>
    </source>
</evidence>
<dbReference type="PANTHER" id="PTHR38454:SF1">
    <property type="entry name" value="INTEGRAL MEMBRANE PROTEIN"/>
    <property type="match status" value="1"/>
</dbReference>
<protein>
    <submittedName>
        <fullName evidence="2">Membrane protein YfhO</fullName>
    </submittedName>
</protein>
<keyword evidence="3" id="KW-1185">Reference proteome</keyword>
<evidence type="ECO:0000313" key="2">
    <source>
        <dbReference type="EMBL" id="MBM7641886.1"/>
    </source>
</evidence>
<feature type="transmembrane region" description="Helical" evidence="1">
    <location>
        <begin position="415"/>
        <end position="432"/>
    </location>
</feature>
<feature type="transmembrane region" description="Helical" evidence="1">
    <location>
        <begin position="109"/>
        <end position="128"/>
    </location>
</feature>
<evidence type="ECO:0000256" key="1">
    <source>
        <dbReference type="SAM" id="Phobius"/>
    </source>
</evidence>
<comment type="caution">
    <text evidence="2">The sequence shown here is derived from an EMBL/GenBank/DDBJ whole genome shotgun (WGS) entry which is preliminary data.</text>
</comment>
<feature type="transmembrane region" description="Helical" evidence="1">
    <location>
        <begin position="439"/>
        <end position="460"/>
    </location>
</feature>
<keyword evidence="1" id="KW-0812">Transmembrane</keyword>
<dbReference type="EMBL" id="JAFBEH010000002">
    <property type="protein sequence ID" value="MBM7641886.1"/>
    <property type="molecule type" value="Genomic_DNA"/>
</dbReference>
<feature type="transmembrane region" description="Helical" evidence="1">
    <location>
        <begin position="320"/>
        <end position="339"/>
    </location>
</feature>
<name>A0ABS2PPT1_9STRE</name>
<dbReference type="InterPro" id="IPR018580">
    <property type="entry name" value="Uncharacterised_YfhO"/>
</dbReference>
<dbReference type="RefSeq" id="WP_205008760.1">
    <property type="nucleotide sequence ID" value="NZ_JAFBEH010000002.1"/>
</dbReference>
<reference evidence="2 3" key="1">
    <citation type="submission" date="2021-01" db="EMBL/GenBank/DDBJ databases">
        <title>Genomic Encyclopedia of Type Strains, Phase IV (KMG-IV): sequencing the most valuable type-strain genomes for metagenomic binning, comparative biology and taxonomic classification.</title>
        <authorList>
            <person name="Goeker M."/>
        </authorList>
    </citation>
    <scope>NUCLEOTIDE SEQUENCE [LARGE SCALE GENOMIC DNA]</scope>
    <source>
        <strain evidence="2 3">DSM 27382</strain>
    </source>
</reference>
<sequence>MIKQKLKGYRFLAPYIISFCLPLVIMFLVFLSQNISWGSERTILASDGFHQYVIFAQTLRNILHGSDSIFYTFTSGLGLNFYALISYYLGSLLSPLVYFFDLQSMPDGIYLLTLLKYALIGLTSYFSLRRLQPKLSSILVLSLSTSYALMSFATSQTEINMWLDVFMIFPLIILGLERLLTSRRFLLYYLSLSLLLILNYYFGYMAALFLALYFLVKLAWQQTWKERFRKTLDFTLVSISSGLTAAIMLLPSYLDLSTHGESFSSWTSWLTEDSFFLDIFAKNMVGSYDTTKFGAIPMIYVGLLPLIFALIFFTISSIKWYTRLAYALLVAILIASFYLQPLDLLWQGMHAPNMFLHRYAWLFSFLLILLAAESLSHLVEFSWKHYAFGISIPLIGFLLTLAFPSHYDYLGIDKVLITLAFLAAYAIIFISFSKKQLTYLLMLSFTLIFTVFEASINSYYEISSLNQEWVFPTREGYNSHLTAFEKLVEIADAQNQTFFRTERLEPQTGNDSMKYNYNGISQFSSIRNTNSSSVLDRLGYKSTGTNLNLRYQNNTILMDSIFGVKYNLTSSDPHKFGFTKLASQDDYSLYENQYASQLAILTNGVYKDVNFTVNTLDNQESFVNQLTGLNEDYFTRLESQALNSTPSINNRVNLTNSLTGGLKAEYQVTIPANSQVYVSIPNLSFGNSSQENVQITVNDVTSNFTTDNAYTFFNVGQFSSDETVTITLSFAGNNQVSFDQPHFYALNLDSYEKAMTQINDQEVSVTTSGNQVTATYQTNQDASLFFTLPYDKGWTATQNGKTLNVRKAQNGFMAIDVEAGKGSVTLTFIPDGLKEGALLSLSGLILFSIYTFFIKRKQK</sequence>
<proteinExistence type="predicted"/>
<feature type="transmembrane region" description="Helical" evidence="1">
    <location>
        <begin position="836"/>
        <end position="854"/>
    </location>
</feature>
<keyword evidence="1" id="KW-1133">Transmembrane helix</keyword>
<feature type="transmembrane region" description="Helical" evidence="1">
    <location>
        <begin position="293"/>
        <end position="313"/>
    </location>
</feature>
<organism evidence="2 3">
    <name type="scientific">Streptococcus loxodontisalivarius</name>
    <dbReference type="NCBI Taxonomy" id="1349415"/>
    <lineage>
        <taxon>Bacteria</taxon>
        <taxon>Bacillati</taxon>
        <taxon>Bacillota</taxon>
        <taxon>Bacilli</taxon>
        <taxon>Lactobacillales</taxon>
        <taxon>Streptococcaceae</taxon>
        <taxon>Streptococcus</taxon>
    </lineage>
</organism>
<keyword evidence="1" id="KW-0472">Membrane</keyword>
<feature type="transmembrane region" description="Helical" evidence="1">
    <location>
        <begin position="135"/>
        <end position="153"/>
    </location>
</feature>
<dbReference type="Proteomes" id="UP000697472">
    <property type="component" value="Unassembled WGS sequence"/>
</dbReference>